<evidence type="ECO:0000313" key="2">
    <source>
        <dbReference type="EMBL" id="VVD05134.1"/>
    </source>
</evidence>
<evidence type="ECO:0000256" key="1">
    <source>
        <dbReference type="SAM" id="MobiDB-lite"/>
    </source>
</evidence>
<gene>
    <name evidence="2" type="ORF">LSINAPIS_LOCUS14737</name>
</gene>
<feature type="compositionally biased region" description="Basic and acidic residues" evidence="1">
    <location>
        <begin position="75"/>
        <end position="88"/>
    </location>
</feature>
<evidence type="ECO:0000313" key="3">
    <source>
        <dbReference type="Proteomes" id="UP000324832"/>
    </source>
</evidence>
<name>A0A5E4R541_9NEOP</name>
<reference evidence="2 3" key="1">
    <citation type="submission" date="2017-07" db="EMBL/GenBank/DDBJ databases">
        <authorList>
            <person name="Talla V."/>
            <person name="Backstrom N."/>
        </authorList>
    </citation>
    <scope>NUCLEOTIDE SEQUENCE [LARGE SCALE GENOMIC DNA]</scope>
</reference>
<sequence>MAGESCSGTLSSLLAEHNMCRVKNKRWALKPSVAERKLGHCETEKGIHGSDGKSKTQMYLTDIRTVNIGGSLKQRSGDEGSQEGHGKDSGNSNGKNQPLFQFRPQHPKGLPAIKWQL</sequence>
<accession>A0A5E4R541</accession>
<keyword evidence="3" id="KW-1185">Reference proteome</keyword>
<proteinExistence type="predicted"/>
<dbReference type="Proteomes" id="UP000324832">
    <property type="component" value="Unassembled WGS sequence"/>
</dbReference>
<feature type="region of interest" description="Disordered" evidence="1">
    <location>
        <begin position="68"/>
        <end position="117"/>
    </location>
</feature>
<dbReference type="AlphaFoldDB" id="A0A5E4R541"/>
<dbReference type="EMBL" id="FZQP02006937">
    <property type="protein sequence ID" value="VVD05134.1"/>
    <property type="molecule type" value="Genomic_DNA"/>
</dbReference>
<organism evidence="2 3">
    <name type="scientific">Leptidea sinapis</name>
    <dbReference type="NCBI Taxonomy" id="189913"/>
    <lineage>
        <taxon>Eukaryota</taxon>
        <taxon>Metazoa</taxon>
        <taxon>Ecdysozoa</taxon>
        <taxon>Arthropoda</taxon>
        <taxon>Hexapoda</taxon>
        <taxon>Insecta</taxon>
        <taxon>Pterygota</taxon>
        <taxon>Neoptera</taxon>
        <taxon>Endopterygota</taxon>
        <taxon>Lepidoptera</taxon>
        <taxon>Glossata</taxon>
        <taxon>Ditrysia</taxon>
        <taxon>Papilionoidea</taxon>
        <taxon>Pieridae</taxon>
        <taxon>Dismorphiinae</taxon>
        <taxon>Leptidea</taxon>
    </lineage>
</organism>
<feature type="compositionally biased region" description="Polar residues" evidence="1">
    <location>
        <begin position="89"/>
        <end position="99"/>
    </location>
</feature>
<protein>
    <submittedName>
        <fullName evidence="2">Uncharacterized protein</fullName>
    </submittedName>
</protein>